<dbReference type="Proteomes" id="UP001652625">
    <property type="component" value="Chromosome 10"/>
</dbReference>
<evidence type="ECO:0000313" key="10">
    <source>
        <dbReference type="RefSeq" id="XP_065664161.1"/>
    </source>
</evidence>
<dbReference type="RefSeq" id="XP_065664158.1">
    <property type="nucleotide sequence ID" value="XM_065808086.1"/>
</dbReference>
<reference evidence="7 8" key="1">
    <citation type="submission" date="2025-05" db="UniProtKB">
        <authorList>
            <consortium name="RefSeq"/>
        </authorList>
    </citation>
    <scope>IDENTIFICATION</scope>
</reference>
<dbReference type="PANTHER" id="PTHR46511">
    <property type="entry name" value="MORN REPEAT-CONTAINING PROTEIN 3"/>
    <property type="match status" value="1"/>
</dbReference>
<accession>A0ABM4CQL7</accession>
<evidence type="ECO:0000256" key="1">
    <source>
        <dbReference type="ARBA" id="ARBA00004218"/>
    </source>
</evidence>
<comment type="subcellular location">
    <subcellularLocation>
        <location evidence="1">Cytoplasmic vesicle</location>
        <location evidence="1">Secretory vesicle</location>
        <location evidence="1">Acrosome</location>
    </subcellularLocation>
</comment>
<keyword evidence="6" id="KW-1185">Reference proteome</keyword>
<dbReference type="Pfam" id="PF02493">
    <property type="entry name" value="MORN"/>
    <property type="match status" value="5"/>
</dbReference>
<evidence type="ECO:0000256" key="2">
    <source>
        <dbReference type="ARBA" id="ARBA00022737"/>
    </source>
</evidence>
<keyword evidence="2" id="KW-0677">Repeat</keyword>
<dbReference type="InterPro" id="IPR003409">
    <property type="entry name" value="MORN"/>
</dbReference>
<dbReference type="RefSeq" id="XP_065664160.1">
    <property type="nucleotide sequence ID" value="XM_065808088.1"/>
</dbReference>
<dbReference type="InterPro" id="IPR052472">
    <property type="entry name" value="MORN3"/>
</dbReference>
<protein>
    <recommendedName>
        <fullName evidence="4">MORN repeat-containing protein 3</fullName>
    </recommendedName>
</protein>
<sequence length="254" mass="30154">MPIKKDSNSENQQWKKWDLMAQKTGLHHTVYLANGDKYTGEWKNNLRHGKGTQYWQKTGAFYDGDWENDMRHGHGTFSLPFQNNKLQKVYEGGWSIDKKHFYKNYPLKNFSELELCFGYGTYFYGPESYYEGEWYKGLRSGWGRMYYPDKTVYEGEWKNDMRNGMGMLRLANENRYEGEWKNDKKHGDGKFYHLDRGHLFIGTWVEGICKCGTMEDFNRENAVQQTRYLIPQLKLKNADDVLRKNKPTMAETSE</sequence>
<dbReference type="RefSeq" id="XP_065664161.1">
    <property type="nucleotide sequence ID" value="XM_065808089.1"/>
</dbReference>
<dbReference type="SMART" id="SM00698">
    <property type="entry name" value="MORN"/>
    <property type="match status" value="5"/>
</dbReference>
<evidence type="ECO:0000256" key="3">
    <source>
        <dbReference type="ARBA" id="ARBA00023329"/>
    </source>
</evidence>
<name>A0ABM4CQL7_HYDVU</name>
<evidence type="ECO:0000256" key="4">
    <source>
        <dbReference type="ARBA" id="ARBA00039854"/>
    </source>
</evidence>
<evidence type="ECO:0000313" key="7">
    <source>
        <dbReference type="RefSeq" id="XP_065664158.1"/>
    </source>
</evidence>
<dbReference type="RefSeq" id="XP_065664159.1">
    <property type="nucleotide sequence ID" value="XM_065808087.1"/>
</dbReference>
<dbReference type="GeneID" id="100198910"/>
<organism evidence="6 10">
    <name type="scientific">Hydra vulgaris</name>
    <name type="common">Hydra</name>
    <name type="synonym">Hydra attenuata</name>
    <dbReference type="NCBI Taxonomy" id="6087"/>
    <lineage>
        <taxon>Eukaryota</taxon>
        <taxon>Metazoa</taxon>
        <taxon>Cnidaria</taxon>
        <taxon>Hydrozoa</taxon>
        <taxon>Hydroidolina</taxon>
        <taxon>Anthoathecata</taxon>
        <taxon>Aplanulata</taxon>
        <taxon>Hydridae</taxon>
        <taxon>Hydra</taxon>
    </lineage>
</organism>
<dbReference type="Gene3D" id="2.20.110.10">
    <property type="entry name" value="Histone H3 K4-specific methyltransferase SET7/9 N-terminal domain"/>
    <property type="match status" value="3"/>
</dbReference>
<evidence type="ECO:0000256" key="5">
    <source>
        <dbReference type="ARBA" id="ARBA00045851"/>
    </source>
</evidence>
<proteinExistence type="predicted"/>
<keyword evidence="3" id="KW-0968">Cytoplasmic vesicle</keyword>
<evidence type="ECO:0000313" key="6">
    <source>
        <dbReference type="Proteomes" id="UP001652625"/>
    </source>
</evidence>
<evidence type="ECO:0000313" key="9">
    <source>
        <dbReference type="RefSeq" id="XP_065664160.1"/>
    </source>
</evidence>
<dbReference type="SUPFAM" id="SSF82185">
    <property type="entry name" value="Histone H3 K4-specific methyltransferase SET7/9 N-terminal domain"/>
    <property type="match status" value="2"/>
</dbReference>
<comment type="function">
    <text evidence="5">Assembles a suppression complex (suppresome) by tethering SIRT1 and MDM2 to regulate composite modifications of p53/TP53. Confers both deacetylation-mediated functional inactivation, by SIRT1, and ubiquitination-dependent degradation, by MDM2, of p53/TP53, promoting a proliferative and cell survival behaviors. May play a role in the regulation of spermatogenesis.</text>
</comment>
<evidence type="ECO:0000313" key="8">
    <source>
        <dbReference type="RefSeq" id="XP_065664159.1"/>
    </source>
</evidence>
<gene>
    <name evidence="7 8 9 10" type="primary">LOC100198910</name>
</gene>
<dbReference type="PANTHER" id="PTHR46511:SF1">
    <property type="entry name" value="MORN REPEAT-CONTAINING PROTEIN 3"/>
    <property type="match status" value="1"/>
</dbReference>